<feature type="transmembrane region" description="Helical" evidence="5">
    <location>
        <begin position="132"/>
        <end position="155"/>
    </location>
</feature>
<evidence type="ECO:0000256" key="1">
    <source>
        <dbReference type="ARBA" id="ARBA00004141"/>
    </source>
</evidence>
<keyword evidence="2 5" id="KW-0812">Transmembrane</keyword>
<name>A0A7S2IT91_9EUKA</name>
<accession>A0A7S2IT91</accession>
<feature type="transmembrane region" description="Helical" evidence="5">
    <location>
        <begin position="200"/>
        <end position="222"/>
    </location>
</feature>
<feature type="domain" description="Amino acid transporter transmembrane" evidence="6">
    <location>
        <begin position="51"/>
        <end position="469"/>
    </location>
</feature>
<gene>
    <name evidence="7" type="ORF">CBRE1094_LOCUS37076</name>
</gene>
<dbReference type="Pfam" id="PF01490">
    <property type="entry name" value="Aa_trans"/>
    <property type="match status" value="1"/>
</dbReference>
<organism evidence="7">
    <name type="scientific">Haptolina brevifila</name>
    <dbReference type="NCBI Taxonomy" id="156173"/>
    <lineage>
        <taxon>Eukaryota</taxon>
        <taxon>Haptista</taxon>
        <taxon>Haptophyta</taxon>
        <taxon>Prymnesiophyceae</taxon>
        <taxon>Prymnesiales</taxon>
        <taxon>Prymnesiaceae</taxon>
        <taxon>Haptolina</taxon>
    </lineage>
</organism>
<comment type="subcellular location">
    <subcellularLocation>
        <location evidence="1">Membrane</location>
        <topology evidence="1">Multi-pass membrane protein</topology>
    </subcellularLocation>
</comment>
<keyword evidence="3 5" id="KW-1133">Transmembrane helix</keyword>
<protein>
    <recommendedName>
        <fullName evidence="6">Amino acid transporter transmembrane domain-containing protein</fullName>
    </recommendedName>
</protein>
<feature type="transmembrane region" description="Helical" evidence="5">
    <location>
        <begin position="91"/>
        <end position="111"/>
    </location>
</feature>
<feature type="transmembrane region" description="Helical" evidence="5">
    <location>
        <begin position="65"/>
        <end position="85"/>
    </location>
</feature>
<feature type="transmembrane region" description="Helical" evidence="5">
    <location>
        <begin position="338"/>
        <end position="360"/>
    </location>
</feature>
<evidence type="ECO:0000259" key="6">
    <source>
        <dbReference type="Pfam" id="PF01490"/>
    </source>
</evidence>
<dbReference type="PANTHER" id="PTHR22950:SF652">
    <property type="entry name" value="TRANSMEMBRANE AMINO ACID TRANSPORTER FAMILY PROTEIN"/>
    <property type="match status" value="1"/>
</dbReference>
<proteinExistence type="predicted"/>
<dbReference type="EMBL" id="HBGU01068014">
    <property type="protein sequence ID" value="CAD9528491.1"/>
    <property type="molecule type" value="Transcribed_RNA"/>
</dbReference>
<sequence>MEPVRALEIPRLSSAQRSRRPVMMTGTEPAKPPLVAAVPPLVAAGSPSPSGASVSTSIINLSKNIVGSGVLALAAGVAAFSSAPIAVVPALALLLFFGAVSGYTFSLIARVGDEVGADTYRDTWAKIFGERLALIPALTVAFKTYVGGLGYSIILGDSFASIATLAGAPSVLCRSNVWIMLLSAFVLLPLSLLRDLSSLAIGSVIGTAGTLYTALFIMFRLFDRSYAVGGQFSAMIGETARPLFAAPSAARPLLNPSVFVLISMLATAFLAHYNAPKYFNELATPTDGTTKQAAFNKVCAGAFGLAAVLCGTIMAGGYLTFGGAAKGLILNSYATSDPLAFCARLGICASVIFSYPLNFVGLREGVLGIVGLKQHAAKTSVHVGSSLILLCAMNGLALKLKDLGLVVAFGGALLGSSLVYIFPALMFIAATRQQMAKGKPISRARRYEMFANYGLVALGAALAGVGGYMSLKNAGAH</sequence>
<feature type="transmembrane region" description="Helical" evidence="5">
    <location>
        <begin position="294"/>
        <end position="318"/>
    </location>
</feature>
<dbReference type="InterPro" id="IPR013057">
    <property type="entry name" value="AA_transpt_TM"/>
</dbReference>
<feature type="transmembrane region" description="Helical" evidence="5">
    <location>
        <begin position="450"/>
        <end position="471"/>
    </location>
</feature>
<dbReference type="GO" id="GO:0016020">
    <property type="term" value="C:membrane"/>
    <property type="evidence" value="ECO:0007669"/>
    <property type="project" value="UniProtKB-SubCell"/>
</dbReference>
<dbReference type="GO" id="GO:0015179">
    <property type="term" value="F:L-amino acid transmembrane transporter activity"/>
    <property type="evidence" value="ECO:0007669"/>
    <property type="project" value="TreeGrafter"/>
</dbReference>
<feature type="transmembrane region" description="Helical" evidence="5">
    <location>
        <begin position="404"/>
        <end position="429"/>
    </location>
</feature>
<evidence type="ECO:0000256" key="2">
    <source>
        <dbReference type="ARBA" id="ARBA00022692"/>
    </source>
</evidence>
<feature type="transmembrane region" description="Helical" evidence="5">
    <location>
        <begin position="175"/>
        <end position="193"/>
    </location>
</feature>
<reference evidence="7" key="1">
    <citation type="submission" date="2021-01" db="EMBL/GenBank/DDBJ databases">
        <authorList>
            <person name="Corre E."/>
            <person name="Pelletier E."/>
            <person name="Niang G."/>
            <person name="Scheremetjew M."/>
            <person name="Finn R."/>
            <person name="Kale V."/>
            <person name="Holt S."/>
            <person name="Cochrane G."/>
            <person name="Meng A."/>
            <person name="Brown T."/>
            <person name="Cohen L."/>
        </authorList>
    </citation>
    <scope>NUCLEOTIDE SEQUENCE</scope>
    <source>
        <strain evidence="7">UTEX LB 985</strain>
    </source>
</reference>
<keyword evidence="4 5" id="KW-0472">Membrane</keyword>
<dbReference type="AlphaFoldDB" id="A0A7S2IT91"/>
<evidence type="ECO:0000256" key="3">
    <source>
        <dbReference type="ARBA" id="ARBA00022989"/>
    </source>
</evidence>
<dbReference type="PANTHER" id="PTHR22950">
    <property type="entry name" value="AMINO ACID TRANSPORTER"/>
    <property type="match status" value="1"/>
</dbReference>
<feature type="transmembrane region" description="Helical" evidence="5">
    <location>
        <begin position="253"/>
        <end position="273"/>
    </location>
</feature>
<evidence type="ECO:0000256" key="4">
    <source>
        <dbReference type="ARBA" id="ARBA00023136"/>
    </source>
</evidence>
<evidence type="ECO:0000313" key="7">
    <source>
        <dbReference type="EMBL" id="CAD9528491.1"/>
    </source>
</evidence>
<evidence type="ECO:0000256" key="5">
    <source>
        <dbReference type="SAM" id="Phobius"/>
    </source>
</evidence>
<feature type="transmembrane region" description="Helical" evidence="5">
    <location>
        <begin position="381"/>
        <end position="398"/>
    </location>
</feature>